<dbReference type="EMBL" id="WHZY01000010">
    <property type="protein sequence ID" value="NEG78779.1"/>
    <property type="molecule type" value="Genomic_DNA"/>
</dbReference>
<feature type="transmembrane region" description="Helical" evidence="2">
    <location>
        <begin position="49"/>
        <end position="69"/>
    </location>
</feature>
<dbReference type="OrthoDB" id="3237523at2"/>
<comment type="caution">
    <text evidence="3">The sequence shown here is derived from an EMBL/GenBank/DDBJ whole genome shotgun (WGS) entry which is preliminary data.</text>
</comment>
<protein>
    <submittedName>
        <fullName evidence="3">Uncharacterized protein</fullName>
    </submittedName>
</protein>
<dbReference type="AlphaFoldDB" id="A0A7K3TJ91"/>
<keyword evidence="2" id="KW-1133">Transmembrane helix</keyword>
<keyword evidence="2" id="KW-0812">Transmembrane</keyword>
<organism evidence="3 4">
    <name type="scientific">Bifidobacterium avesanii</name>
    <dbReference type="NCBI Taxonomy" id="1798157"/>
    <lineage>
        <taxon>Bacteria</taxon>
        <taxon>Bacillati</taxon>
        <taxon>Actinomycetota</taxon>
        <taxon>Actinomycetes</taxon>
        <taxon>Bifidobacteriales</taxon>
        <taxon>Bifidobacteriaceae</taxon>
        <taxon>Bifidobacterium</taxon>
    </lineage>
</organism>
<evidence type="ECO:0000256" key="1">
    <source>
        <dbReference type="SAM" id="MobiDB-lite"/>
    </source>
</evidence>
<feature type="region of interest" description="Disordered" evidence="1">
    <location>
        <begin position="77"/>
        <end position="99"/>
    </location>
</feature>
<feature type="compositionally biased region" description="Pro residues" evidence="1">
    <location>
        <begin position="85"/>
        <end position="99"/>
    </location>
</feature>
<reference evidence="3 4" key="1">
    <citation type="submission" date="2019-10" db="EMBL/GenBank/DDBJ databases">
        <title>Bifidobacterium from non-human primates.</title>
        <authorList>
            <person name="Modesto M."/>
        </authorList>
    </citation>
    <scope>NUCLEOTIDE SEQUENCE [LARGE SCALE GENOMIC DNA]</scope>
    <source>
        <strain evidence="3 4">TREC</strain>
    </source>
</reference>
<gene>
    <name evidence="3" type="ORF">GFD22_07320</name>
</gene>
<dbReference type="RefSeq" id="WP_152350556.1">
    <property type="nucleotide sequence ID" value="NZ_WBSN01000010.1"/>
</dbReference>
<accession>A0A7K3TJ91</accession>
<keyword evidence="4" id="KW-1185">Reference proteome</keyword>
<evidence type="ECO:0000313" key="4">
    <source>
        <dbReference type="Proteomes" id="UP000469763"/>
    </source>
</evidence>
<name>A0A7K3TJ91_9BIFI</name>
<dbReference type="Proteomes" id="UP000469763">
    <property type="component" value="Unassembled WGS sequence"/>
</dbReference>
<feature type="transmembrane region" description="Helical" evidence="2">
    <location>
        <begin position="25"/>
        <end position="43"/>
    </location>
</feature>
<sequence>MAGRKKDKSLIYWSMNYRGKQRRTWVMLPICIILCIVAPFYTANEYGSVVPGIVFGLILIATWVGQYLYNRRKIEEGADDEPAQQPQPGPQQPLQPPRA</sequence>
<keyword evidence="2" id="KW-0472">Membrane</keyword>
<evidence type="ECO:0000256" key="2">
    <source>
        <dbReference type="SAM" id="Phobius"/>
    </source>
</evidence>
<evidence type="ECO:0000313" key="3">
    <source>
        <dbReference type="EMBL" id="NEG78779.1"/>
    </source>
</evidence>
<proteinExistence type="predicted"/>